<name>A0A0L7K886_OPEBR</name>
<dbReference type="Proteomes" id="UP000037510">
    <property type="component" value="Unassembled WGS sequence"/>
</dbReference>
<evidence type="ECO:0000259" key="3">
    <source>
        <dbReference type="Pfam" id="PF25298"/>
    </source>
</evidence>
<dbReference type="AlphaFoldDB" id="A0A0L7K886"/>
<accession>A0A0L7K886</accession>
<keyword evidence="1" id="KW-0175">Coiled coil</keyword>
<feature type="coiled-coil region" evidence="1">
    <location>
        <begin position="123"/>
        <end position="171"/>
    </location>
</feature>
<comment type="caution">
    <text evidence="4">The sequence shown here is derived from an EMBL/GenBank/DDBJ whole genome shotgun (WGS) entry which is preliminary data.</text>
</comment>
<evidence type="ECO:0000313" key="4">
    <source>
        <dbReference type="EMBL" id="KOB59281.1"/>
    </source>
</evidence>
<dbReference type="InterPro" id="IPR004941">
    <property type="entry name" value="FP_N"/>
</dbReference>
<feature type="domain" description="FP protein N-terminal" evidence="2">
    <location>
        <begin position="175"/>
        <end position="266"/>
    </location>
</feature>
<dbReference type="InterPro" id="IPR013083">
    <property type="entry name" value="Znf_RING/FYVE/PHD"/>
</dbReference>
<sequence>MAKCHSCNKLLNKKSTVLECVRCQKVVHATSICSGLSAKQLGALKAAENLEWTCNDCNQNSFRRKSFVTLDEHDNEEDDEISAPGTAFDVKQLLQDLKKEVKNIVTQEIRAVSASLQYCSEKVDEFTESMDALTSKVKDMEKKIAHLDNQNRSSLLKIEFLEQRNVELEQQQLGDHVEIAGIPDSNDVDLPKLVESLVVKLGAPKDDVVSVRRLPSRRTGSGPVQVRVRQESTRQQLMSSARESTIIAKDLMPNLTGSPATEKIYIRKALTTYNKSLLWQAKQEMKGIYKYIWIRDGKIHLLLTMGRLLIRCVMTY</sequence>
<reference evidence="4 5" key="1">
    <citation type="journal article" date="2015" name="Genome Biol. Evol.">
        <title>The genome of winter moth (Operophtera brumata) provides a genomic perspective on sexual dimorphism and phenology.</title>
        <authorList>
            <person name="Derks M.F."/>
            <person name="Smit S."/>
            <person name="Salis L."/>
            <person name="Schijlen E."/>
            <person name="Bossers A."/>
            <person name="Mateman C."/>
            <person name="Pijl A.S."/>
            <person name="de Ridder D."/>
            <person name="Groenen M.A."/>
            <person name="Visser M.E."/>
            <person name="Megens H.J."/>
        </authorList>
    </citation>
    <scope>NUCLEOTIDE SEQUENCE [LARGE SCALE GENOMIC DNA]</scope>
    <source>
        <strain evidence="4">WM2013NL</strain>
        <tissue evidence="4">Head and thorax</tissue>
    </source>
</reference>
<proteinExistence type="predicted"/>
<dbReference type="CDD" id="cd15489">
    <property type="entry name" value="PHD_SF"/>
    <property type="match status" value="1"/>
</dbReference>
<protein>
    <recommendedName>
        <fullName evidence="6">Zinc finger DNA binding protein</fullName>
    </recommendedName>
</protein>
<organism evidence="4 5">
    <name type="scientific">Operophtera brumata</name>
    <name type="common">Winter moth</name>
    <name type="synonym">Phalaena brumata</name>
    <dbReference type="NCBI Taxonomy" id="104452"/>
    <lineage>
        <taxon>Eukaryota</taxon>
        <taxon>Metazoa</taxon>
        <taxon>Ecdysozoa</taxon>
        <taxon>Arthropoda</taxon>
        <taxon>Hexapoda</taxon>
        <taxon>Insecta</taxon>
        <taxon>Pterygota</taxon>
        <taxon>Neoptera</taxon>
        <taxon>Endopterygota</taxon>
        <taxon>Lepidoptera</taxon>
        <taxon>Glossata</taxon>
        <taxon>Ditrysia</taxon>
        <taxon>Geometroidea</taxon>
        <taxon>Geometridae</taxon>
        <taxon>Larentiinae</taxon>
        <taxon>Operophtera</taxon>
    </lineage>
</organism>
<gene>
    <name evidence="4" type="ORF">OBRU01_25320</name>
</gene>
<evidence type="ECO:0000256" key="1">
    <source>
        <dbReference type="SAM" id="Coils"/>
    </source>
</evidence>
<dbReference type="Pfam" id="PF25298">
    <property type="entry name" value="Baculo_FP_2nd"/>
    <property type="match status" value="1"/>
</dbReference>
<evidence type="ECO:0000259" key="2">
    <source>
        <dbReference type="Pfam" id="PF03258"/>
    </source>
</evidence>
<dbReference type="Pfam" id="PF03258">
    <property type="entry name" value="Baculo_FP"/>
    <property type="match status" value="1"/>
</dbReference>
<evidence type="ECO:0000313" key="5">
    <source>
        <dbReference type="Proteomes" id="UP000037510"/>
    </source>
</evidence>
<feature type="domain" description="FP protein C-terminal" evidence="3">
    <location>
        <begin position="271"/>
        <end position="300"/>
    </location>
</feature>
<dbReference type="InterPro" id="IPR057251">
    <property type="entry name" value="FP_C"/>
</dbReference>
<keyword evidence="5" id="KW-1185">Reference proteome</keyword>
<dbReference type="Gene3D" id="3.30.40.10">
    <property type="entry name" value="Zinc/RING finger domain, C3HC4 (zinc finger)"/>
    <property type="match status" value="1"/>
</dbReference>
<dbReference type="EMBL" id="JTDY01010253">
    <property type="protein sequence ID" value="KOB59281.1"/>
    <property type="molecule type" value="Genomic_DNA"/>
</dbReference>
<evidence type="ECO:0008006" key="6">
    <source>
        <dbReference type="Google" id="ProtNLM"/>
    </source>
</evidence>